<dbReference type="Pfam" id="PF02954">
    <property type="entry name" value="HTH_8"/>
    <property type="match status" value="1"/>
</dbReference>
<reference evidence="6 7" key="1">
    <citation type="submission" date="2016-10" db="EMBL/GenBank/DDBJ databases">
        <authorList>
            <person name="de Groot N.N."/>
        </authorList>
    </citation>
    <scope>NUCLEOTIDE SEQUENCE [LARGE SCALE GENOMIC DNA]</scope>
    <source>
        <strain evidence="7">P4B,CCM 7963,CECT 7998,DSM 25260,IBRC-M 10614,KCTC 13821</strain>
    </source>
</reference>
<dbReference type="InterPro" id="IPR002078">
    <property type="entry name" value="Sigma_54_int"/>
</dbReference>
<dbReference type="PROSITE" id="PS00688">
    <property type="entry name" value="SIGMA54_INTERACT_3"/>
    <property type="match status" value="1"/>
</dbReference>
<keyword evidence="1" id="KW-0547">Nucleotide-binding</keyword>
<organism evidence="6 7">
    <name type="scientific">Alteribacillus bidgolensis</name>
    <dbReference type="NCBI Taxonomy" id="930129"/>
    <lineage>
        <taxon>Bacteria</taxon>
        <taxon>Bacillati</taxon>
        <taxon>Bacillota</taxon>
        <taxon>Bacilli</taxon>
        <taxon>Bacillales</taxon>
        <taxon>Bacillaceae</taxon>
        <taxon>Alteribacillus</taxon>
    </lineage>
</organism>
<dbReference type="GO" id="GO:0005524">
    <property type="term" value="F:ATP binding"/>
    <property type="evidence" value="ECO:0007669"/>
    <property type="project" value="UniProtKB-KW"/>
</dbReference>
<protein>
    <submittedName>
        <fullName evidence="6">Regulatory protein, Fis family</fullName>
    </submittedName>
</protein>
<dbReference type="RefSeq" id="WP_245917919.1">
    <property type="nucleotide sequence ID" value="NZ_FNDU01000005.1"/>
</dbReference>
<evidence type="ECO:0000313" key="7">
    <source>
        <dbReference type="Proteomes" id="UP000199017"/>
    </source>
</evidence>
<evidence type="ECO:0000256" key="3">
    <source>
        <dbReference type="ARBA" id="ARBA00023015"/>
    </source>
</evidence>
<keyword evidence="3" id="KW-0805">Transcription regulation</keyword>
<dbReference type="InterPro" id="IPR025944">
    <property type="entry name" value="Sigma_54_int_dom_CS"/>
</dbReference>
<dbReference type="SUPFAM" id="SSF46689">
    <property type="entry name" value="Homeodomain-like"/>
    <property type="match status" value="1"/>
</dbReference>
<dbReference type="PANTHER" id="PTHR32071:SF101">
    <property type="entry name" value="ACETOIN DEHYDROGENASE OPERON TRANSCRIPTIONAL ACTIVATOR ACOR"/>
    <property type="match status" value="1"/>
</dbReference>
<feature type="domain" description="Sigma-54 factor interaction" evidence="5">
    <location>
        <begin position="1"/>
        <end position="21"/>
    </location>
</feature>
<dbReference type="Pfam" id="PF25601">
    <property type="entry name" value="AAA_lid_14"/>
    <property type="match status" value="1"/>
</dbReference>
<gene>
    <name evidence="6" type="ORF">SAMN05216352_105177</name>
</gene>
<dbReference type="GO" id="GO:0043565">
    <property type="term" value="F:sequence-specific DNA binding"/>
    <property type="evidence" value="ECO:0007669"/>
    <property type="project" value="InterPro"/>
</dbReference>
<keyword evidence="4" id="KW-0804">Transcription</keyword>
<accession>A0A1G8IFE0</accession>
<name>A0A1G8IFE0_9BACI</name>
<dbReference type="Proteomes" id="UP000199017">
    <property type="component" value="Unassembled WGS sequence"/>
</dbReference>
<dbReference type="PRINTS" id="PR01590">
    <property type="entry name" value="HTHFIS"/>
</dbReference>
<evidence type="ECO:0000256" key="2">
    <source>
        <dbReference type="ARBA" id="ARBA00022840"/>
    </source>
</evidence>
<dbReference type="GO" id="GO:0006355">
    <property type="term" value="P:regulation of DNA-templated transcription"/>
    <property type="evidence" value="ECO:0007669"/>
    <property type="project" value="InterPro"/>
</dbReference>
<dbReference type="Gene3D" id="1.10.8.60">
    <property type="match status" value="1"/>
</dbReference>
<dbReference type="InterPro" id="IPR002197">
    <property type="entry name" value="HTH_Fis"/>
</dbReference>
<dbReference type="STRING" id="930129.SAMN05216352_105177"/>
<dbReference type="EMBL" id="FNDU01000005">
    <property type="protein sequence ID" value="SDI17728.1"/>
    <property type="molecule type" value="Genomic_DNA"/>
</dbReference>
<dbReference type="InterPro" id="IPR058031">
    <property type="entry name" value="AAA_lid_NorR"/>
</dbReference>
<keyword evidence="7" id="KW-1185">Reference proteome</keyword>
<dbReference type="PROSITE" id="PS50045">
    <property type="entry name" value="SIGMA54_INTERACT_4"/>
    <property type="match status" value="1"/>
</dbReference>
<evidence type="ECO:0000256" key="1">
    <source>
        <dbReference type="ARBA" id="ARBA00022741"/>
    </source>
</evidence>
<evidence type="ECO:0000313" key="6">
    <source>
        <dbReference type="EMBL" id="SDI17728.1"/>
    </source>
</evidence>
<proteinExistence type="predicted"/>
<sequence length="98" mass="11434">MNYSWPGNIRELFNVLERAQTIYCDRYPSASELHSLLTSASLEKRNIDEKSEFSYREEIEKDTLKKALQETGGKAAQAAKLLNIPRSTFYRKIKKYKL</sequence>
<dbReference type="InterPro" id="IPR009057">
    <property type="entry name" value="Homeodomain-like_sf"/>
</dbReference>
<dbReference type="Gene3D" id="1.10.10.60">
    <property type="entry name" value="Homeodomain-like"/>
    <property type="match status" value="1"/>
</dbReference>
<evidence type="ECO:0000256" key="4">
    <source>
        <dbReference type="ARBA" id="ARBA00023163"/>
    </source>
</evidence>
<evidence type="ECO:0000259" key="5">
    <source>
        <dbReference type="PROSITE" id="PS50045"/>
    </source>
</evidence>
<dbReference type="AlphaFoldDB" id="A0A1G8IFE0"/>
<dbReference type="PANTHER" id="PTHR32071">
    <property type="entry name" value="TRANSCRIPTIONAL REGULATORY PROTEIN"/>
    <property type="match status" value="1"/>
</dbReference>
<keyword evidence="2" id="KW-0067">ATP-binding</keyword>